<sequence>MQMKCVVALLVLAALYDEVTSQVDCTDLPDGVHGWGCRGYTLCEGGEGTHVDCIFPEVFNEDIMACDNYLNVAPPCGVWSDCSGLDDGLYADLTLNCTAYYTCQDEIFLGHNPCSPGTVFNEELQVCDFPENVAPPCGTYEGDNATTTAVPYEEKEDVANGGLWGAMKDLWDSKITAEYHCVRTQTTRMLNFAIGQEATMNMTKFAKSNYFGIVTDAGSDENNNCRPILIGDMRTRTDL</sequence>
<evidence type="ECO:0000256" key="6">
    <source>
        <dbReference type="SAM" id="SignalP"/>
    </source>
</evidence>
<dbReference type="InterPro" id="IPR051940">
    <property type="entry name" value="Chitin_bind-dev_reg"/>
</dbReference>
<proteinExistence type="predicted"/>
<dbReference type="HOGENOM" id="CLU_1162105_0_0_1"/>
<feature type="signal peptide" evidence="6">
    <location>
        <begin position="1"/>
        <end position="21"/>
    </location>
</feature>
<keyword evidence="1" id="KW-0147">Chitin-binding</keyword>
<reference evidence="8 10" key="2">
    <citation type="journal article" date="2013" name="Nature">
        <title>Insights into bilaterian evolution from three spiralian genomes.</title>
        <authorList>
            <person name="Simakov O."/>
            <person name="Marletaz F."/>
            <person name="Cho S.J."/>
            <person name="Edsinger-Gonzales E."/>
            <person name="Havlak P."/>
            <person name="Hellsten U."/>
            <person name="Kuo D.H."/>
            <person name="Larsson T."/>
            <person name="Lv J."/>
            <person name="Arendt D."/>
            <person name="Savage R."/>
            <person name="Osoegawa K."/>
            <person name="de Jong P."/>
            <person name="Grimwood J."/>
            <person name="Chapman J.A."/>
            <person name="Shapiro H."/>
            <person name="Aerts A."/>
            <person name="Otillar R.P."/>
            <person name="Terry A.Y."/>
            <person name="Boore J.L."/>
            <person name="Grigoriev I.V."/>
            <person name="Lindberg D.R."/>
            <person name="Seaver E.C."/>
            <person name="Weisblat D.A."/>
            <person name="Putnam N.H."/>
            <person name="Rokhsar D.S."/>
        </authorList>
    </citation>
    <scope>NUCLEOTIDE SEQUENCE</scope>
    <source>
        <strain evidence="8 10">I ESC-2004</strain>
    </source>
</reference>
<name>R7UF34_CAPTE</name>
<evidence type="ECO:0000313" key="9">
    <source>
        <dbReference type="EnsemblMetazoa" id="CapteP207385"/>
    </source>
</evidence>
<dbReference type="Pfam" id="PF01607">
    <property type="entry name" value="CBM_14"/>
    <property type="match status" value="1"/>
</dbReference>
<dbReference type="EnsemblMetazoa" id="CapteT207385">
    <property type="protein sequence ID" value="CapteP207385"/>
    <property type="gene ID" value="CapteG207385"/>
</dbReference>
<evidence type="ECO:0000313" key="10">
    <source>
        <dbReference type="Proteomes" id="UP000014760"/>
    </source>
</evidence>
<dbReference type="GO" id="GO:0008061">
    <property type="term" value="F:chitin binding"/>
    <property type="evidence" value="ECO:0007669"/>
    <property type="project" value="UniProtKB-KW"/>
</dbReference>
<feature type="domain" description="Chitin-binding type-2" evidence="7">
    <location>
        <begin position="79"/>
        <end position="139"/>
    </location>
</feature>
<dbReference type="InterPro" id="IPR002557">
    <property type="entry name" value="Chitin-bd_dom"/>
</dbReference>
<dbReference type="PROSITE" id="PS50940">
    <property type="entry name" value="CHIT_BIND_II"/>
    <property type="match status" value="2"/>
</dbReference>
<dbReference type="Gene3D" id="2.170.140.10">
    <property type="entry name" value="Chitin binding domain"/>
    <property type="match status" value="1"/>
</dbReference>
<dbReference type="EMBL" id="KB302197">
    <property type="protein sequence ID" value="ELU04584.1"/>
    <property type="molecule type" value="Genomic_DNA"/>
</dbReference>
<evidence type="ECO:0000256" key="5">
    <source>
        <dbReference type="ARBA" id="ARBA00023180"/>
    </source>
</evidence>
<evidence type="ECO:0000256" key="2">
    <source>
        <dbReference type="ARBA" id="ARBA00022729"/>
    </source>
</evidence>
<evidence type="ECO:0000259" key="7">
    <source>
        <dbReference type="PROSITE" id="PS50940"/>
    </source>
</evidence>
<dbReference type="AlphaFoldDB" id="R7UF34"/>
<feature type="domain" description="Chitin-binding type-2" evidence="7">
    <location>
        <begin position="22"/>
        <end position="78"/>
    </location>
</feature>
<keyword evidence="2 6" id="KW-0732">Signal</keyword>
<dbReference type="OrthoDB" id="6020543at2759"/>
<gene>
    <name evidence="8" type="ORF">CAPTEDRAFT_207385</name>
</gene>
<dbReference type="SUPFAM" id="SSF57625">
    <property type="entry name" value="Invertebrate chitin-binding proteins"/>
    <property type="match status" value="2"/>
</dbReference>
<keyword evidence="5" id="KW-0325">Glycoprotein</keyword>
<reference evidence="10" key="1">
    <citation type="submission" date="2012-12" db="EMBL/GenBank/DDBJ databases">
        <authorList>
            <person name="Hellsten U."/>
            <person name="Grimwood J."/>
            <person name="Chapman J.A."/>
            <person name="Shapiro H."/>
            <person name="Aerts A."/>
            <person name="Otillar R.P."/>
            <person name="Terry A.Y."/>
            <person name="Boore J.L."/>
            <person name="Simakov O."/>
            <person name="Marletaz F."/>
            <person name="Cho S.-J."/>
            <person name="Edsinger-Gonzales E."/>
            <person name="Havlak P."/>
            <person name="Kuo D.-H."/>
            <person name="Larsson T."/>
            <person name="Lv J."/>
            <person name="Arendt D."/>
            <person name="Savage R."/>
            <person name="Osoegawa K."/>
            <person name="de Jong P."/>
            <person name="Lindberg D.R."/>
            <person name="Seaver E.C."/>
            <person name="Weisblat D.A."/>
            <person name="Putnam N.H."/>
            <person name="Grigoriev I.V."/>
            <person name="Rokhsar D.S."/>
        </authorList>
    </citation>
    <scope>NUCLEOTIDE SEQUENCE</scope>
    <source>
        <strain evidence="10">I ESC-2004</strain>
    </source>
</reference>
<keyword evidence="3" id="KW-0677">Repeat</keyword>
<accession>R7UF34</accession>
<evidence type="ECO:0000256" key="4">
    <source>
        <dbReference type="ARBA" id="ARBA00023157"/>
    </source>
</evidence>
<dbReference type="EMBL" id="AMQN01001392">
    <property type="status" value="NOT_ANNOTATED_CDS"/>
    <property type="molecule type" value="Genomic_DNA"/>
</dbReference>
<organism evidence="8">
    <name type="scientific">Capitella teleta</name>
    <name type="common">Polychaete worm</name>
    <dbReference type="NCBI Taxonomy" id="283909"/>
    <lineage>
        <taxon>Eukaryota</taxon>
        <taxon>Metazoa</taxon>
        <taxon>Spiralia</taxon>
        <taxon>Lophotrochozoa</taxon>
        <taxon>Annelida</taxon>
        <taxon>Polychaeta</taxon>
        <taxon>Sedentaria</taxon>
        <taxon>Scolecida</taxon>
        <taxon>Capitellidae</taxon>
        <taxon>Capitella</taxon>
    </lineage>
</organism>
<dbReference type="PANTHER" id="PTHR23301">
    <property type="entry name" value="CHITIN BINDING PERITROPHIN-A"/>
    <property type="match status" value="1"/>
</dbReference>
<dbReference type="Proteomes" id="UP000014760">
    <property type="component" value="Unassembled WGS sequence"/>
</dbReference>
<feature type="chain" id="PRO_5008787973" description="Chitin-binding type-2 domain-containing protein" evidence="6">
    <location>
        <begin position="22"/>
        <end position="239"/>
    </location>
</feature>
<dbReference type="InterPro" id="IPR036508">
    <property type="entry name" value="Chitin-bd_dom_sf"/>
</dbReference>
<dbReference type="SMART" id="SM00494">
    <property type="entry name" value="ChtBD2"/>
    <property type="match status" value="2"/>
</dbReference>
<dbReference type="GO" id="GO:0005576">
    <property type="term" value="C:extracellular region"/>
    <property type="evidence" value="ECO:0007669"/>
    <property type="project" value="InterPro"/>
</dbReference>
<evidence type="ECO:0000313" key="8">
    <source>
        <dbReference type="EMBL" id="ELU04584.1"/>
    </source>
</evidence>
<protein>
    <recommendedName>
        <fullName evidence="7">Chitin-binding type-2 domain-containing protein</fullName>
    </recommendedName>
</protein>
<reference evidence="9" key="3">
    <citation type="submission" date="2015-06" db="UniProtKB">
        <authorList>
            <consortium name="EnsemblMetazoa"/>
        </authorList>
    </citation>
    <scope>IDENTIFICATION</scope>
</reference>
<evidence type="ECO:0000256" key="3">
    <source>
        <dbReference type="ARBA" id="ARBA00022737"/>
    </source>
</evidence>
<keyword evidence="10" id="KW-1185">Reference proteome</keyword>
<keyword evidence="4" id="KW-1015">Disulfide bond</keyword>
<evidence type="ECO:0000256" key="1">
    <source>
        <dbReference type="ARBA" id="ARBA00022669"/>
    </source>
</evidence>
<dbReference type="PANTHER" id="PTHR23301:SF0">
    <property type="entry name" value="CHITIN-BINDING TYPE-2 DOMAIN-CONTAINING PROTEIN-RELATED"/>
    <property type="match status" value="1"/>
</dbReference>